<keyword evidence="4" id="KW-1185">Reference proteome</keyword>
<evidence type="ECO:0000256" key="1">
    <source>
        <dbReference type="SAM" id="MobiDB-lite"/>
    </source>
</evidence>
<dbReference type="Pfam" id="PF10536">
    <property type="entry name" value="PMD"/>
    <property type="match status" value="1"/>
</dbReference>
<dbReference type="EMBL" id="JBBNAF010000005">
    <property type="protein sequence ID" value="KAK9142328.1"/>
    <property type="molecule type" value="Genomic_DNA"/>
</dbReference>
<comment type="caution">
    <text evidence="3">The sequence shown here is derived from an EMBL/GenBank/DDBJ whole genome shotgun (WGS) entry which is preliminary data.</text>
</comment>
<organism evidence="3 4">
    <name type="scientific">Stephania yunnanensis</name>
    <dbReference type="NCBI Taxonomy" id="152371"/>
    <lineage>
        <taxon>Eukaryota</taxon>
        <taxon>Viridiplantae</taxon>
        <taxon>Streptophyta</taxon>
        <taxon>Embryophyta</taxon>
        <taxon>Tracheophyta</taxon>
        <taxon>Spermatophyta</taxon>
        <taxon>Magnoliopsida</taxon>
        <taxon>Ranunculales</taxon>
        <taxon>Menispermaceae</taxon>
        <taxon>Menispermoideae</taxon>
        <taxon>Cissampelideae</taxon>
        <taxon>Stephania</taxon>
    </lineage>
</organism>
<dbReference type="GO" id="GO:0010073">
    <property type="term" value="P:meristem maintenance"/>
    <property type="evidence" value="ECO:0007669"/>
    <property type="project" value="InterPro"/>
</dbReference>
<dbReference type="InterPro" id="IPR019557">
    <property type="entry name" value="AminoTfrase-like_pln_mobile"/>
</dbReference>
<evidence type="ECO:0000313" key="3">
    <source>
        <dbReference type="EMBL" id="KAK9142328.1"/>
    </source>
</evidence>
<feature type="compositionally biased region" description="Acidic residues" evidence="1">
    <location>
        <begin position="283"/>
        <end position="294"/>
    </location>
</feature>
<dbReference type="Proteomes" id="UP001420932">
    <property type="component" value="Unassembled WGS sequence"/>
</dbReference>
<reference evidence="3 4" key="1">
    <citation type="submission" date="2024-01" db="EMBL/GenBank/DDBJ databases">
        <title>Genome assemblies of Stephania.</title>
        <authorList>
            <person name="Yang L."/>
        </authorList>
    </citation>
    <scope>NUCLEOTIDE SEQUENCE [LARGE SCALE GENOMIC DNA]</scope>
    <source>
        <strain evidence="3">YNDBR</strain>
        <tissue evidence="3">Leaf</tissue>
    </source>
</reference>
<dbReference type="PANTHER" id="PTHR46033:SF8">
    <property type="entry name" value="PROTEIN MAINTENANCE OF MERISTEMS-LIKE"/>
    <property type="match status" value="1"/>
</dbReference>
<dbReference type="PANTHER" id="PTHR46033">
    <property type="entry name" value="PROTEIN MAIN-LIKE 2"/>
    <property type="match status" value="1"/>
</dbReference>
<accession>A0AAP0PEL9</accession>
<protein>
    <recommendedName>
        <fullName evidence="2">Aminotransferase-like plant mobile domain-containing protein</fullName>
    </recommendedName>
</protein>
<dbReference type="InterPro" id="IPR044824">
    <property type="entry name" value="MAIN-like"/>
</dbReference>
<gene>
    <name evidence="3" type="ORF">Syun_011728</name>
</gene>
<sequence length="347" mass="40879">MFGLFVQGVVSRISRRAHEVARSILVQPWAWDRFPFIAPRRRLRVSRAQQSERWMAKICLWTFHSGHRWLDAFSVSHNATHVVSAYRDALDSQRHEDDVVWQPYNELMGSLPESYKWSGGSWLSTCPLICFHIVEWHRPERVMRQFGMVQVVPTNCAYDAQLHRIELRGHHHENWVTFHASYINMWENRGDTIATAALNEGHDHQDYMTWYRSVTRRFIGHDGALRDYSRNLVHRLRRVFIEDGYEQGLAALDEGIKILDEDERQRSNLSHDGTDVQQDVDEDIEQEDEEDDQGEPNIEVRRRRTRPETVRERTRRPRPPRPSTQTEVAAESSRPSPPKTFISFESE</sequence>
<dbReference type="AlphaFoldDB" id="A0AAP0PEL9"/>
<feature type="region of interest" description="Disordered" evidence="1">
    <location>
        <begin position="283"/>
        <end position="347"/>
    </location>
</feature>
<evidence type="ECO:0000313" key="4">
    <source>
        <dbReference type="Proteomes" id="UP001420932"/>
    </source>
</evidence>
<name>A0AAP0PEL9_9MAGN</name>
<feature type="domain" description="Aminotransferase-like plant mobile" evidence="2">
    <location>
        <begin position="24"/>
        <end position="212"/>
    </location>
</feature>
<evidence type="ECO:0000259" key="2">
    <source>
        <dbReference type="Pfam" id="PF10536"/>
    </source>
</evidence>
<proteinExistence type="predicted"/>